<comment type="caution">
    <text evidence="1">The sequence shown here is derived from an EMBL/GenBank/DDBJ whole genome shotgun (WGS) entry which is preliminary data.</text>
</comment>
<proteinExistence type="predicted"/>
<protein>
    <submittedName>
        <fullName evidence="1">Uncharacterized protein</fullName>
    </submittedName>
</protein>
<dbReference type="AlphaFoldDB" id="A0A930URT5"/>
<reference evidence="1" key="1">
    <citation type="submission" date="2020-11" db="EMBL/GenBank/DDBJ databases">
        <title>Gallibacterium anatis 1637, full genome, WGS.</title>
        <authorList>
            <person name="Laishevtcev A.I."/>
            <person name="Yakimova E.A."/>
            <person name="Petkovich D."/>
            <person name="Stepanova T.V."/>
            <person name="Kalendr R.S."/>
            <person name="Rubalsky E.O."/>
            <person name="Zulkarneev E.R."/>
            <person name="Aleshkin A.V."/>
        </authorList>
    </citation>
    <scope>NUCLEOTIDE SEQUENCE</scope>
    <source>
        <strain evidence="1">1637</strain>
    </source>
</reference>
<name>A0A930URT5_9PAST</name>
<gene>
    <name evidence="1" type="ORF">INT80_10400</name>
</gene>
<sequence length="72" mass="8077">MIELQKDLILTQPFVVAGHLAIKTMGDFINQTQLITGKGLRSQQNRLRIQQTASLPRPILTDCKFIDQSGIN</sequence>
<evidence type="ECO:0000313" key="1">
    <source>
        <dbReference type="EMBL" id="MBF4102797.1"/>
    </source>
</evidence>
<organism evidence="1">
    <name type="scientific">Gallibacterium anatis</name>
    <dbReference type="NCBI Taxonomy" id="750"/>
    <lineage>
        <taxon>Bacteria</taxon>
        <taxon>Pseudomonadati</taxon>
        <taxon>Pseudomonadota</taxon>
        <taxon>Gammaproteobacteria</taxon>
        <taxon>Pasteurellales</taxon>
        <taxon>Pasteurellaceae</taxon>
        <taxon>Gallibacterium</taxon>
    </lineage>
</organism>
<dbReference type="EMBL" id="JADION010000031">
    <property type="protein sequence ID" value="MBF4102797.1"/>
    <property type="molecule type" value="Genomic_DNA"/>
</dbReference>
<accession>A0A930URT5</accession>